<evidence type="ECO:0000256" key="1">
    <source>
        <dbReference type="ARBA" id="ARBA00023295"/>
    </source>
</evidence>
<protein>
    <submittedName>
        <fullName evidence="3">Glycoside hydrolase family 1 protein</fullName>
        <ecNumber evidence="3">3.2.1.-</ecNumber>
    </submittedName>
</protein>
<dbReference type="PRINTS" id="PR00131">
    <property type="entry name" value="GLHYDRLASE1"/>
</dbReference>
<comment type="caution">
    <text evidence="3">The sequence shown here is derived from an EMBL/GenBank/DDBJ whole genome shotgun (WGS) entry which is preliminary data.</text>
</comment>
<evidence type="ECO:0000256" key="2">
    <source>
        <dbReference type="RuleBase" id="RU003690"/>
    </source>
</evidence>
<dbReference type="RefSeq" id="WP_125758025.1">
    <property type="nucleotide sequence ID" value="NZ_JBHTOK010000054.1"/>
</dbReference>
<dbReference type="PANTHER" id="PTHR10353">
    <property type="entry name" value="GLYCOSYL HYDROLASE"/>
    <property type="match status" value="1"/>
</dbReference>
<dbReference type="Pfam" id="PF00232">
    <property type="entry name" value="Glyco_hydro_1"/>
    <property type="match status" value="1"/>
</dbReference>
<evidence type="ECO:0000313" key="4">
    <source>
        <dbReference type="Proteomes" id="UP001597212"/>
    </source>
</evidence>
<proteinExistence type="inferred from homology"/>
<keyword evidence="3" id="KW-0378">Hydrolase</keyword>
<dbReference type="EMBL" id="JBHTOK010000054">
    <property type="protein sequence ID" value="MFD1440962.1"/>
    <property type="molecule type" value="Genomic_DNA"/>
</dbReference>
<comment type="similarity">
    <text evidence="2">Belongs to the glycosyl hydrolase 1 family.</text>
</comment>
<dbReference type="SUPFAM" id="SSF51445">
    <property type="entry name" value="(Trans)glycosidases"/>
    <property type="match status" value="1"/>
</dbReference>
<dbReference type="PROSITE" id="PS00653">
    <property type="entry name" value="GLYCOSYL_HYDROL_F1_2"/>
    <property type="match status" value="1"/>
</dbReference>
<dbReference type="GO" id="GO:0016798">
    <property type="term" value="F:hydrolase activity, acting on glycosyl bonds"/>
    <property type="evidence" value="ECO:0007669"/>
    <property type="project" value="UniProtKB-KW"/>
</dbReference>
<reference evidence="4" key="1">
    <citation type="journal article" date="2019" name="Int. J. Syst. Evol. Microbiol.">
        <title>The Global Catalogue of Microorganisms (GCM) 10K type strain sequencing project: providing services to taxonomists for standard genome sequencing and annotation.</title>
        <authorList>
            <consortium name="The Broad Institute Genomics Platform"/>
            <consortium name="The Broad Institute Genome Sequencing Center for Infectious Disease"/>
            <person name="Wu L."/>
            <person name="Ma J."/>
        </authorList>
    </citation>
    <scope>NUCLEOTIDE SEQUENCE [LARGE SCALE GENOMIC DNA]</scope>
    <source>
        <strain evidence="4">CCM 8912</strain>
    </source>
</reference>
<dbReference type="PANTHER" id="PTHR10353:SF122">
    <property type="entry name" value="6-PHOSPHO-BETA-GLUCOSIDASE ASCB-RELATED"/>
    <property type="match status" value="1"/>
</dbReference>
<dbReference type="Proteomes" id="UP001597212">
    <property type="component" value="Unassembled WGS sequence"/>
</dbReference>
<sequence length="491" mass="54951">MPFPNNFLWGAALAANQCEGAWNEGGKGESIADHLTAGSRTKPRRFVKDLNLDKYFPSHTGVDFYHRFEEDIALFGQIGLKSLRLSIAWSRIFPNGDDAQPNEEGLRFYERVFTTCRENNITPIVTLSHFEMPYHLITAYNGFANKQVIDMFVRYAKTCFKRYKGLVKYWLTFNEINFGTLSAGRLFCLGLRDAAQENYFFTSGDETEHYQALHNVFLASARAVISGHQIDPQNQIGCMIANGLAYPLTPKPEDVLATQQRADWFNNFCGDVQVRGSYPSFAKRLLAKRGVTLEITAEDEATLLAGKVDFYSFSYYSSSCIAADPGNEGEGNLIAGQKNPYLQTSDWGWQTDPSGLRLTLNRLYQRYQVPLMVVENGLGAIDTLENGAVNDPYRIDYLRAHVEAMHQAIDEDGVDLIGYTMWTAMDVISAGTGEMAKRYGLIYVDRDDLGQGTLTRTPKASAVWYHDVIASNGDSALKEAAEQAPILVPEE</sequence>
<organism evidence="3 4">
    <name type="scientific">Lacticaseibacillus hegangensis</name>
    <dbReference type="NCBI Taxonomy" id="2486010"/>
    <lineage>
        <taxon>Bacteria</taxon>
        <taxon>Bacillati</taxon>
        <taxon>Bacillota</taxon>
        <taxon>Bacilli</taxon>
        <taxon>Lactobacillales</taxon>
        <taxon>Lactobacillaceae</taxon>
        <taxon>Lacticaseibacillus</taxon>
    </lineage>
</organism>
<dbReference type="Gene3D" id="3.20.20.80">
    <property type="entry name" value="Glycosidases"/>
    <property type="match status" value="1"/>
</dbReference>
<keyword evidence="4" id="KW-1185">Reference proteome</keyword>
<accession>A0ABW4CU80</accession>
<dbReference type="InterPro" id="IPR033132">
    <property type="entry name" value="GH_1_N_CS"/>
</dbReference>
<dbReference type="InterPro" id="IPR001360">
    <property type="entry name" value="Glyco_hydro_1"/>
</dbReference>
<dbReference type="EC" id="3.2.1.-" evidence="3"/>
<keyword evidence="1 3" id="KW-0326">Glycosidase</keyword>
<gene>
    <name evidence="3" type="ORF">ACFQ5K_06220</name>
</gene>
<evidence type="ECO:0000313" key="3">
    <source>
        <dbReference type="EMBL" id="MFD1440962.1"/>
    </source>
</evidence>
<name>A0ABW4CU80_9LACO</name>
<dbReference type="InterPro" id="IPR017853">
    <property type="entry name" value="GH"/>
</dbReference>